<name>A0A383EWA4_9ZZZZ</name>
<dbReference type="AlphaFoldDB" id="A0A383EWA4"/>
<protein>
    <submittedName>
        <fullName evidence="1">Uncharacterized protein</fullName>
    </submittedName>
</protein>
<organism evidence="1">
    <name type="scientific">marine metagenome</name>
    <dbReference type="NCBI Taxonomy" id="408172"/>
    <lineage>
        <taxon>unclassified sequences</taxon>
        <taxon>metagenomes</taxon>
        <taxon>ecological metagenomes</taxon>
    </lineage>
</organism>
<gene>
    <name evidence="1" type="ORF">METZ01_LOCUS513222</name>
</gene>
<sequence length="60" mass="6393">MARGEKATESTVVFSVSSIVKYPSALLADLRHNPLCAAIGLDLLDTAPDDMQSVGRCNDE</sequence>
<proteinExistence type="predicted"/>
<evidence type="ECO:0000313" key="1">
    <source>
        <dbReference type="EMBL" id="SVE60368.1"/>
    </source>
</evidence>
<reference evidence="1" key="1">
    <citation type="submission" date="2018-05" db="EMBL/GenBank/DDBJ databases">
        <authorList>
            <person name="Lanie J.A."/>
            <person name="Ng W.-L."/>
            <person name="Kazmierczak K.M."/>
            <person name="Andrzejewski T.M."/>
            <person name="Davidsen T.M."/>
            <person name="Wayne K.J."/>
            <person name="Tettelin H."/>
            <person name="Glass J.I."/>
            <person name="Rusch D."/>
            <person name="Podicherti R."/>
            <person name="Tsui H.-C.T."/>
            <person name="Winkler M.E."/>
        </authorList>
    </citation>
    <scope>NUCLEOTIDE SEQUENCE</scope>
</reference>
<accession>A0A383EWA4</accession>
<dbReference type="EMBL" id="UINC01228868">
    <property type="protein sequence ID" value="SVE60368.1"/>
    <property type="molecule type" value="Genomic_DNA"/>
</dbReference>